<reference evidence="1" key="1">
    <citation type="submission" date="2014-03" db="EMBL/GenBank/DDBJ databases">
        <title>Draft Genome Sequence of Mycobacterium cosmeticum DSM 44829.</title>
        <authorList>
            <person name="Croce O."/>
            <person name="Robert C."/>
            <person name="Raoult D."/>
            <person name="Drancourt M."/>
        </authorList>
    </citation>
    <scope>NUCLEOTIDE SEQUENCE [LARGE SCALE GENOMIC DNA]</scope>
    <source>
        <strain evidence="1">DSM 44829</strain>
    </source>
</reference>
<dbReference type="AlphaFoldDB" id="W9ARG4"/>
<name>W9ARG4_MYCCO</name>
<dbReference type="eggNOG" id="ENOG5030SB7">
    <property type="taxonomic scope" value="Bacteria"/>
</dbReference>
<evidence type="ECO:0000313" key="2">
    <source>
        <dbReference type="Proteomes" id="UP000028870"/>
    </source>
</evidence>
<evidence type="ECO:0000313" key="1">
    <source>
        <dbReference type="EMBL" id="CDO05497.1"/>
    </source>
</evidence>
<accession>W9ARG4</accession>
<proteinExistence type="predicted"/>
<sequence length="304" mass="34858">MDAEDAAAAADPYGAILGYRDPSHPDVGIIFTKVCSFTEDENKRYSDAYKALDKMLEDSLYVHISDECDRLCDVLAGTLTDLQNRQLSLTDWNAMDERRRLLRSALISFTNALHIQEVQTVRRAVRTFGRFAGQTRSIRKLFKDLKNTSSDYRWLRVQGAVFQHVSINAFKYSFTARLHGEPEVTLDVAREDLLEFTKRSWTKPWLKRDELQAMDSDPSIITMLQNIQPLMRDLRRKIAKILNPKVAQDVEVVKELIGRFEGREGMYAMQTGPGFTQRLRLPPFSPLMSHVLSFADEYQPSDAS</sequence>
<protein>
    <submittedName>
        <fullName evidence="1">Uncharacterized protein</fullName>
    </submittedName>
</protein>
<dbReference type="Proteomes" id="UP000028870">
    <property type="component" value="Unassembled WGS sequence"/>
</dbReference>
<gene>
    <name evidence="1" type="ORF">BN977_00271</name>
</gene>
<comment type="caution">
    <text evidence="1">The sequence shown here is derived from an EMBL/GenBank/DDBJ whole genome shotgun (WGS) entry which is preliminary data.</text>
</comment>
<reference evidence="1" key="2">
    <citation type="submission" date="2014-03" db="EMBL/GenBank/DDBJ databases">
        <authorList>
            <person name="Urmite Genomes"/>
        </authorList>
    </citation>
    <scope>NUCLEOTIDE SEQUENCE</scope>
    <source>
        <strain evidence="1">DSM 44829</strain>
    </source>
</reference>
<keyword evidence="2" id="KW-1185">Reference proteome</keyword>
<organism evidence="1 2">
    <name type="scientific">Mycolicibacterium cosmeticum</name>
    <dbReference type="NCBI Taxonomy" id="258533"/>
    <lineage>
        <taxon>Bacteria</taxon>
        <taxon>Bacillati</taxon>
        <taxon>Actinomycetota</taxon>
        <taxon>Actinomycetes</taxon>
        <taxon>Mycobacteriales</taxon>
        <taxon>Mycobacteriaceae</taxon>
        <taxon>Mycolicibacterium</taxon>
    </lineage>
</organism>
<dbReference type="EMBL" id="CCBB010000001">
    <property type="protein sequence ID" value="CDO05497.1"/>
    <property type="molecule type" value="Genomic_DNA"/>
</dbReference>